<organism evidence="10">
    <name type="scientific">Candidatus Paraimprobicoccus trichonymphae</name>
    <dbReference type="NCBI Taxonomy" id="3033793"/>
    <lineage>
        <taxon>Bacteria</taxon>
        <taxon>Bacillati</taxon>
        <taxon>Bacillota</taxon>
        <taxon>Clostridia</taxon>
        <taxon>Candidatus Paraimprobicoccus</taxon>
    </lineage>
</organism>
<accession>A0AA48KY29</accession>
<dbReference type="GO" id="GO:0006364">
    <property type="term" value="P:rRNA processing"/>
    <property type="evidence" value="ECO:0007669"/>
    <property type="project" value="UniProtKB-UniRule"/>
</dbReference>
<dbReference type="InterPro" id="IPR023091">
    <property type="entry name" value="MetalPrtase_cat_dom_sf_prd"/>
</dbReference>
<evidence type="ECO:0000256" key="3">
    <source>
        <dbReference type="ARBA" id="ARBA00022552"/>
    </source>
</evidence>
<gene>
    <name evidence="9" type="primary">ybeY</name>
    <name evidence="10" type="ORF">RsTaC01_0953</name>
</gene>
<dbReference type="InterPro" id="IPR020549">
    <property type="entry name" value="YbeY_CS"/>
</dbReference>
<evidence type="ECO:0000256" key="5">
    <source>
        <dbReference type="ARBA" id="ARBA00022723"/>
    </source>
</evidence>
<evidence type="ECO:0000256" key="7">
    <source>
        <dbReference type="ARBA" id="ARBA00022801"/>
    </source>
</evidence>
<name>A0AA48KY29_9FIRM</name>
<dbReference type="SUPFAM" id="SSF55486">
    <property type="entry name" value="Metalloproteases ('zincins'), catalytic domain"/>
    <property type="match status" value="1"/>
</dbReference>
<protein>
    <recommendedName>
        <fullName evidence="9">Endoribonuclease YbeY</fullName>
        <ecNumber evidence="9">3.1.-.-</ecNumber>
    </recommendedName>
</protein>
<keyword evidence="3 9" id="KW-0698">rRNA processing</keyword>
<dbReference type="GO" id="GO:0004222">
    <property type="term" value="F:metalloendopeptidase activity"/>
    <property type="evidence" value="ECO:0007669"/>
    <property type="project" value="InterPro"/>
</dbReference>
<feature type="binding site" evidence="9">
    <location>
        <position position="133"/>
    </location>
    <ligand>
        <name>Zn(2+)</name>
        <dbReference type="ChEBI" id="CHEBI:29105"/>
        <note>catalytic</note>
    </ligand>
</feature>
<dbReference type="Pfam" id="PF02130">
    <property type="entry name" value="YbeY"/>
    <property type="match status" value="1"/>
</dbReference>
<dbReference type="GO" id="GO:0008270">
    <property type="term" value="F:zinc ion binding"/>
    <property type="evidence" value="ECO:0007669"/>
    <property type="project" value="UniProtKB-UniRule"/>
</dbReference>
<dbReference type="NCBIfam" id="TIGR00043">
    <property type="entry name" value="rRNA maturation RNase YbeY"/>
    <property type="match status" value="1"/>
</dbReference>
<comment type="function">
    <text evidence="9">Single strand-specific metallo-endoribonuclease involved in late-stage 70S ribosome quality control and in maturation of the 3' terminus of the 16S rRNA.</text>
</comment>
<keyword evidence="8 9" id="KW-0862">Zinc</keyword>
<dbReference type="Gene3D" id="3.40.390.30">
    <property type="entry name" value="Metalloproteases ('zincins'), catalytic domain"/>
    <property type="match status" value="1"/>
</dbReference>
<dbReference type="PANTHER" id="PTHR46986">
    <property type="entry name" value="ENDORIBONUCLEASE YBEY, CHLOROPLASTIC"/>
    <property type="match status" value="1"/>
</dbReference>
<evidence type="ECO:0000256" key="8">
    <source>
        <dbReference type="ARBA" id="ARBA00022833"/>
    </source>
</evidence>
<evidence type="ECO:0000256" key="6">
    <source>
        <dbReference type="ARBA" id="ARBA00022759"/>
    </source>
</evidence>
<sequence length="174" mass="19918">MVDKIKVIIVDKQKEFKVPRGTRMLIRRCCNAVLKSENFVGSAEINIILVDNDVTKELNKKHRGKDVEADVLSFPMTKENGNGKTVFEINPENKFQMLGDIVISLEKVLEHMEDYETTFQREVTYLVAHGILHILGYDHELAADKIIMREKEEKVMGSLGLPCITLFTLRTQAR</sequence>
<evidence type="ECO:0000256" key="4">
    <source>
        <dbReference type="ARBA" id="ARBA00022722"/>
    </source>
</evidence>
<dbReference type="EMBL" id="AP027925">
    <property type="protein sequence ID" value="BED93013.1"/>
    <property type="molecule type" value="Genomic_DNA"/>
</dbReference>
<dbReference type="GO" id="GO:0004521">
    <property type="term" value="F:RNA endonuclease activity"/>
    <property type="evidence" value="ECO:0007669"/>
    <property type="project" value="UniProtKB-UniRule"/>
</dbReference>
<proteinExistence type="inferred from homology"/>
<keyword evidence="4 9" id="KW-0540">Nuclease</keyword>
<evidence type="ECO:0000256" key="9">
    <source>
        <dbReference type="HAMAP-Rule" id="MF_00009"/>
    </source>
</evidence>
<dbReference type="Proteomes" id="UP001335720">
    <property type="component" value="Chromosome"/>
</dbReference>
<dbReference type="GO" id="GO:0005737">
    <property type="term" value="C:cytoplasm"/>
    <property type="evidence" value="ECO:0007669"/>
    <property type="project" value="UniProtKB-SubCell"/>
</dbReference>
<evidence type="ECO:0000313" key="10">
    <source>
        <dbReference type="EMBL" id="BED93013.1"/>
    </source>
</evidence>
<comment type="subcellular location">
    <subcellularLocation>
        <location evidence="9">Cytoplasm</location>
    </subcellularLocation>
</comment>
<comment type="similarity">
    <text evidence="1 9">Belongs to the endoribonuclease YbeY family.</text>
</comment>
<dbReference type="InterPro" id="IPR002036">
    <property type="entry name" value="YbeY"/>
</dbReference>
<keyword evidence="7 9" id="KW-0378">Hydrolase</keyword>
<keyword evidence="9" id="KW-0963">Cytoplasm</keyword>
<dbReference type="PROSITE" id="PS01306">
    <property type="entry name" value="UPF0054"/>
    <property type="match status" value="1"/>
</dbReference>
<dbReference type="HAMAP" id="MF_00009">
    <property type="entry name" value="Endoribonucl_YbeY"/>
    <property type="match status" value="1"/>
</dbReference>
<keyword evidence="5 9" id="KW-0479">Metal-binding</keyword>
<dbReference type="PANTHER" id="PTHR46986:SF1">
    <property type="entry name" value="ENDORIBONUCLEASE YBEY, CHLOROPLASTIC"/>
    <property type="match status" value="1"/>
</dbReference>
<keyword evidence="6 9" id="KW-0255">Endonuclease</keyword>
<evidence type="ECO:0000256" key="2">
    <source>
        <dbReference type="ARBA" id="ARBA00022517"/>
    </source>
</evidence>
<keyword evidence="2 9" id="KW-0690">Ribosome biogenesis</keyword>
<dbReference type="AlphaFoldDB" id="A0AA48KY29"/>
<dbReference type="KEGG" id="ptrh:RsTaC01_0953"/>
<comment type="cofactor">
    <cofactor evidence="9">
        <name>Zn(2+)</name>
        <dbReference type="ChEBI" id="CHEBI:29105"/>
    </cofactor>
    <text evidence="9">Binds 1 zinc ion.</text>
</comment>
<feature type="binding site" evidence="9">
    <location>
        <position position="139"/>
    </location>
    <ligand>
        <name>Zn(2+)</name>
        <dbReference type="ChEBI" id="CHEBI:29105"/>
        <note>catalytic</note>
    </ligand>
</feature>
<evidence type="ECO:0000256" key="1">
    <source>
        <dbReference type="ARBA" id="ARBA00010875"/>
    </source>
</evidence>
<dbReference type="EC" id="3.1.-.-" evidence="9"/>
<feature type="binding site" evidence="9">
    <location>
        <position position="129"/>
    </location>
    <ligand>
        <name>Zn(2+)</name>
        <dbReference type="ChEBI" id="CHEBI:29105"/>
        <note>catalytic</note>
    </ligand>
</feature>
<reference evidence="10" key="1">
    <citation type="journal article" date="2023" name="ISME J.">
        <title>Emergence of putative energy parasites within Clostridia revealed by genome analysis of a novel endosymbiotic clade.</title>
        <authorList>
            <person name="Takahashi K."/>
            <person name="Kuwahara H."/>
            <person name="Horikawa Y."/>
            <person name="Izawa K."/>
            <person name="Kato D."/>
            <person name="Inagaki T."/>
            <person name="Yuki M."/>
            <person name="Ohkuma M."/>
            <person name="Hongoh Y."/>
        </authorList>
    </citation>
    <scope>NUCLEOTIDE SEQUENCE</scope>
    <source>
        <strain evidence="10">RsTa-C01</strain>
    </source>
</reference>